<dbReference type="Proteomes" id="UP001163321">
    <property type="component" value="Chromosome 12"/>
</dbReference>
<evidence type="ECO:0000313" key="2">
    <source>
        <dbReference type="Proteomes" id="UP001163321"/>
    </source>
</evidence>
<reference evidence="1 2" key="1">
    <citation type="journal article" date="2022" name="bioRxiv">
        <title>The genome of the oomycete Peronosclerospora sorghi, a cosmopolitan pathogen of maize and sorghum, is inflated with dispersed pseudogenes.</title>
        <authorList>
            <person name="Fletcher K."/>
            <person name="Martin F."/>
            <person name="Isakeit T."/>
            <person name="Cavanaugh K."/>
            <person name="Magill C."/>
            <person name="Michelmore R."/>
        </authorList>
    </citation>
    <scope>NUCLEOTIDE SEQUENCE [LARGE SCALE GENOMIC DNA]</scope>
    <source>
        <strain evidence="1">P6</strain>
    </source>
</reference>
<accession>A0ACC0WHX5</accession>
<sequence length="79" mass="9050">MNEAYAKWLVQKLDIMSKLKVDHQPGWLHNAEFVHQELKRVMEINSLQVSSVIAYVINSPTAIVKMLKDLSVSRLQSLS</sequence>
<protein>
    <submittedName>
        <fullName evidence="1">Uncharacterized protein</fullName>
    </submittedName>
</protein>
<organism evidence="1 2">
    <name type="scientific">Peronosclerospora sorghi</name>
    <dbReference type="NCBI Taxonomy" id="230839"/>
    <lineage>
        <taxon>Eukaryota</taxon>
        <taxon>Sar</taxon>
        <taxon>Stramenopiles</taxon>
        <taxon>Oomycota</taxon>
        <taxon>Peronosporomycetes</taxon>
        <taxon>Peronosporales</taxon>
        <taxon>Peronosporaceae</taxon>
        <taxon>Peronosclerospora</taxon>
    </lineage>
</organism>
<evidence type="ECO:0000313" key="1">
    <source>
        <dbReference type="EMBL" id="KAI9918458.1"/>
    </source>
</evidence>
<gene>
    <name evidence="1" type="ORF">PsorP6_011963</name>
</gene>
<proteinExistence type="predicted"/>
<comment type="caution">
    <text evidence="1">The sequence shown here is derived from an EMBL/GenBank/DDBJ whole genome shotgun (WGS) entry which is preliminary data.</text>
</comment>
<keyword evidence="2" id="KW-1185">Reference proteome</keyword>
<dbReference type="EMBL" id="CM047591">
    <property type="protein sequence ID" value="KAI9918458.1"/>
    <property type="molecule type" value="Genomic_DNA"/>
</dbReference>
<name>A0ACC0WHX5_9STRA</name>